<keyword evidence="3" id="KW-1185">Reference proteome</keyword>
<dbReference type="Pfam" id="PF07963">
    <property type="entry name" value="N_methyl"/>
    <property type="match status" value="1"/>
</dbReference>
<proteinExistence type="predicted"/>
<keyword evidence="1" id="KW-0472">Membrane</keyword>
<dbReference type="InterPro" id="IPR012902">
    <property type="entry name" value="N_methyl_site"/>
</dbReference>
<gene>
    <name evidence="2" type="ORF">SAMN06265222_1226</name>
</gene>
<dbReference type="PANTHER" id="PTHR30093">
    <property type="entry name" value="GENERAL SECRETION PATHWAY PROTEIN G"/>
    <property type="match status" value="1"/>
</dbReference>
<keyword evidence="1" id="KW-0812">Transmembrane</keyword>
<accession>A0ABY1QPQ3</accession>
<dbReference type="PROSITE" id="PS00409">
    <property type="entry name" value="PROKAR_NTER_METHYL"/>
    <property type="match status" value="1"/>
</dbReference>
<reference evidence="2 3" key="1">
    <citation type="submission" date="2017-05" db="EMBL/GenBank/DDBJ databases">
        <authorList>
            <person name="Varghese N."/>
            <person name="Submissions S."/>
        </authorList>
    </citation>
    <scope>NUCLEOTIDE SEQUENCE [LARGE SCALE GENOMIC DNA]</scope>
    <source>
        <strain evidence="2 3">DSM 25457</strain>
    </source>
</reference>
<dbReference type="SUPFAM" id="SSF69318">
    <property type="entry name" value="Integrin alpha N-terminal domain"/>
    <property type="match status" value="1"/>
</dbReference>
<dbReference type="Gene3D" id="3.30.700.10">
    <property type="entry name" value="Glycoprotein, Type 4 Pilin"/>
    <property type="match status" value="1"/>
</dbReference>
<organism evidence="2 3">
    <name type="scientific">Neorhodopirellula lusitana</name>
    <dbReference type="NCBI Taxonomy" id="445327"/>
    <lineage>
        <taxon>Bacteria</taxon>
        <taxon>Pseudomonadati</taxon>
        <taxon>Planctomycetota</taxon>
        <taxon>Planctomycetia</taxon>
        <taxon>Pirellulales</taxon>
        <taxon>Pirellulaceae</taxon>
        <taxon>Neorhodopirellula</taxon>
    </lineage>
</organism>
<name>A0ABY1QPQ3_9BACT</name>
<dbReference type="Proteomes" id="UP001158067">
    <property type="component" value="Unassembled WGS sequence"/>
</dbReference>
<feature type="transmembrane region" description="Helical" evidence="1">
    <location>
        <begin position="12"/>
        <end position="34"/>
    </location>
</feature>
<dbReference type="SUPFAM" id="SSF54523">
    <property type="entry name" value="Pili subunits"/>
    <property type="match status" value="1"/>
</dbReference>
<evidence type="ECO:0000313" key="2">
    <source>
        <dbReference type="EMBL" id="SMP76795.1"/>
    </source>
</evidence>
<dbReference type="PANTHER" id="PTHR30093:SF2">
    <property type="entry name" value="TYPE II SECRETION SYSTEM PROTEIN H"/>
    <property type="match status" value="1"/>
</dbReference>
<evidence type="ECO:0000313" key="3">
    <source>
        <dbReference type="Proteomes" id="UP001158067"/>
    </source>
</evidence>
<protein>
    <submittedName>
        <fullName evidence="2">Prepilin-type N-terminal cleavage/methylation domain-containing protein</fullName>
    </submittedName>
</protein>
<dbReference type="EMBL" id="FXUG01000022">
    <property type="protein sequence ID" value="SMP76795.1"/>
    <property type="molecule type" value="Genomic_DNA"/>
</dbReference>
<dbReference type="RefSeq" id="WP_283435269.1">
    <property type="nucleotide sequence ID" value="NZ_FXUG01000022.1"/>
</dbReference>
<evidence type="ECO:0000256" key="1">
    <source>
        <dbReference type="SAM" id="Phobius"/>
    </source>
</evidence>
<keyword evidence="1" id="KW-1133">Transmembrane helix</keyword>
<comment type="caution">
    <text evidence="2">The sequence shown here is derived from an EMBL/GenBank/DDBJ whole genome shotgun (WGS) entry which is preliminary data.</text>
</comment>
<sequence length="424" mass="46361">MVPRKHSDSGFTLVELLVVMVVIGIMSSMVAIAVQGVTASARASRTRTIIGMIDSVIQEKYDSYKYRSLPVEIPTVDYVAGVTGSTLSFEVLGSEAARVRLNMIRDLQRMEMPDRFSDFQQPPASIYGAADRVLIDSGDIDGDGDTEELILTRKYKAQRTSFKMSWYENTTTPYQFPSTAQAYSSRMTGAATTEYQSAECLYLILATSYSSGTPAIDAIPTSNIGDLDGDGMFEIWDAWGQPIGFIRWPVGYSDPDGIIDYTTADEFDLFRSDFYYTVQTPPAPSSTSVLPAVNVNTGSAIAPWALRPLVISAGEDGDFGIAFNPIDDGGNPLDTFAYSSASWIWPKDTANMGAESQGRGAANYQWCDPYLRRFLHDNDVSVLDRTSATYATDTSRRLPGEELTGGPNQALADNITNFSLQVAQ</sequence>
<dbReference type="NCBIfam" id="TIGR02532">
    <property type="entry name" value="IV_pilin_GFxxxE"/>
    <property type="match status" value="1"/>
</dbReference>
<dbReference type="InterPro" id="IPR045584">
    <property type="entry name" value="Pilin-like"/>
</dbReference>
<dbReference type="InterPro" id="IPR028994">
    <property type="entry name" value="Integrin_alpha_N"/>
</dbReference>